<comment type="caution">
    <text evidence="1">The sequence shown here is derived from an EMBL/GenBank/DDBJ whole genome shotgun (WGS) entry which is preliminary data.</text>
</comment>
<protein>
    <submittedName>
        <fullName evidence="1">Uncharacterized protein</fullName>
    </submittedName>
</protein>
<proteinExistence type="predicted"/>
<evidence type="ECO:0000313" key="1">
    <source>
        <dbReference type="EMBL" id="MPL84244.1"/>
    </source>
</evidence>
<dbReference type="EMBL" id="VSSQ01000187">
    <property type="protein sequence ID" value="MPL84244.1"/>
    <property type="molecule type" value="Genomic_DNA"/>
</dbReference>
<organism evidence="1">
    <name type="scientific">bioreactor metagenome</name>
    <dbReference type="NCBI Taxonomy" id="1076179"/>
    <lineage>
        <taxon>unclassified sequences</taxon>
        <taxon>metagenomes</taxon>
        <taxon>ecological metagenomes</taxon>
    </lineage>
</organism>
<accession>A0A644UZ68</accession>
<name>A0A644UZ68_9ZZZZ</name>
<sequence length="60" mass="7136">MKKKKNKEILDIIKAARKLSREEEIKLHGKPINQTKIVQSKKVYNRNKLKNNIIQDSQHQ</sequence>
<dbReference type="AlphaFoldDB" id="A0A644UZ68"/>
<gene>
    <name evidence="1" type="ORF">SDC9_30208</name>
</gene>
<reference evidence="1" key="1">
    <citation type="submission" date="2019-08" db="EMBL/GenBank/DDBJ databases">
        <authorList>
            <person name="Kucharzyk K."/>
            <person name="Murdoch R.W."/>
            <person name="Higgins S."/>
            <person name="Loffler F."/>
        </authorList>
    </citation>
    <scope>NUCLEOTIDE SEQUENCE</scope>
</reference>